<protein>
    <submittedName>
        <fullName evidence="7">TetR family transcriptional regulator</fullName>
    </submittedName>
</protein>
<sequence>MVRRTKEEAAATREGILDAAGLLFEQQGVSGTTLQHIATAAGVTRGAIYWHFHDKSALFDALMERAKMPLESAMQILDAKEAEDPLGDLRECLMCVFRLTARDENTRRVFEIATHKLELVGEMSAISDRILDSHGRFMERAESRIRMAMRRGLARPGTSPRAVAMGLWSAMDGLLRIWLLDPSAFNLERMGAQVIAAQLDCLAPA</sequence>
<dbReference type="SUPFAM" id="SSF48498">
    <property type="entry name" value="Tetracyclin repressor-like, C-terminal domain"/>
    <property type="match status" value="1"/>
</dbReference>
<dbReference type="Proteomes" id="UP000298438">
    <property type="component" value="Unassembled WGS sequence"/>
</dbReference>
<evidence type="ECO:0000256" key="3">
    <source>
        <dbReference type="ARBA" id="ARBA00023125"/>
    </source>
</evidence>
<comment type="caution">
    <text evidence="7">The sequence shown here is derived from an EMBL/GenBank/DDBJ whole genome shotgun (WGS) entry which is preliminary data.</text>
</comment>
<keyword evidence="3 5" id="KW-0238">DNA-binding</keyword>
<keyword evidence="2" id="KW-0805">Transcription regulation</keyword>
<evidence type="ECO:0000256" key="4">
    <source>
        <dbReference type="ARBA" id="ARBA00023163"/>
    </source>
</evidence>
<dbReference type="GO" id="GO:0000976">
    <property type="term" value="F:transcription cis-regulatory region binding"/>
    <property type="evidence" value="ECO:0007669"/>
    <property type="project" value="TreeGrafter"/>
</dbReference>
<evidence type="ECO:0000256" key="1">
    <source>
        <dbReference type="ARBA" id="ARBA00022491"/>
    </source>
</evidence>
<dbReference type="PROSITE" id="PS50977">
    <property type="entry name" value="HTH_TETR_2"/>
    <property type="match status" value="1"/>
</dbReference>
<gene>
    <name evidence="7" type="ORF">E4L96_16040</name>
</gene>
<evidence type="ECO:0000256" key="5">
    <source>
        <dbReference type="PROSITE-ProRule" id="PRU00335"/>
    </source>
</evidence>
<keyword evidence="1" id="KW-0678">Repressor</keyword>
<evidence type="ECO:0000256" key="2">
    <source>
        <dbReference type="ARBA" id="ARBA00023015"/>
    </source>
</evidence>
<evidence type="ECO:0000313" key="7">
    <source>
        <dbReference type="EMBL" id="TFW16605.1"/>
    </source>
</evidence>
<dbReference type="Gene3D" id="1.10.357.10">
    <property type="entry name" value="Tetracycline Repressor, domain 2"/>
    <property type="match status" value="1"/>
</dbReference>
<dbReference type="InterPro" id="IPR001647">
    <property type="entry name" value="HTH_TetR"/>
</dbReference>
<keyword evidence="4" id="KW-0804">Transcription</keyword>
<name>A0A4Y9S5Y3_9BURK</name>
<accession>A0A4Y9S5Y3</accession>
<dbReference type="AlphaFoldDB" id="A0A4Y9S5Y3"/>
<dbReference type="PRINTS" id="PR00455">
    <property type="entry name" value="HTHTETR"/>
</dbReference>
<dbReference type="InterPro" id="IPR023772">
    <property type="entry name" value="DNA-bd_HTH_TetR-type_CS"/>
</dbReference>
<feature type="domain" description="HTH tetR-type" evidence="6">
    <location>
        <begin position="10"/>
        <end position="70"/>
    </location>
</feature>
<dbReference type="InterPro" id="IPR013572">
    <property type="entry name" value="Tscrpt_reg_MAATS_C"/>
</dbReference>
<dbReference type="OrthoDB" id="5816932at2"/>
<proteinExistence type="predicted"/>
<feature type="DNA-binding region" description="H-T-H motif" evidence="5">
    <location>
        <begin position="33"/>
        <end position="52"/>
    </location>
</feature>
<dbReference type="PROSITE" id="PS01081">
    <property type="entry name" value="HTH_TETR_1"/>
    <property type="match status" value="1"/>
</dbReference>
<evidence type="ECO:0000259" key="6">
    <source>
        <dbReference type="PROSITE" id="PS50977"/>
    </source>
</evidence>
<dbReference type="InterPro" id="IPR050109">
    <property type="entry name" value="HTH-type_TetR-like_transc_reg"/>
</dbReference>
<dbReference type="GO" id="GO:0003700">
    <property type="term" value="F:DNA-binding transcription factor activity"/>
    <property type="evidence" value="ECO:0007669"/>
    <property type="project" value="TreeGrafter"/>
</dbReference>
<reference evidence="7 8" key="1">
    <citation type="submission" date="2019-03" db="EMBL/GenBank/DDBJ databases">
        <title>Draft Genome Sequence of Massilia arenosa sp. nov., a Novel Massilia Species Isolated from a Sandy-loam Maize Soil.</title>
        <authorList>
            <person name="Raths R."/>
            <person name="Peta V."/>
            <person name="Bucking H."/>
        </authorList>
    </citation>
    <scope>NUCLEOTIDE SEQUENCE [LARGE SCALE GENOMIC DNA]</scope>
    <source>
        <strain evidence="7 8">MC02</strain>
    </source>
</reference>
<dbReference type="InterPro" id="IPR009057">
    <property type="entry name" value="Homeodomain-like_sf"/>
</dbReference>
<organism evidence="7 8">
    <name type="scientific">Zemynaea arenosa</name>
    <dbReference type="NCBI Taxonomy" id="2561931"/>
    <lineage>
        <taxon>Bacteria</taxon>
        <taxon>Pseudomonadati</taxon>
        <taxon>Pseudomonadota</taxon>
        <taxon>Betaproteobacteria</taxon>
        <taxon>Burkholderiales</taxon>
        <taxon>Oxalobacteraceae</taxon>
        <taxon>Telluria group</taxon>
        <taxon>Zemynaea</taxon>
    </lineage>
</organism>
<dbReference type="SUPFAM" id="SSF46689">
    <property type="entry name" value="Homeodomain-like"/>
    <property type="match status" value="1"/>
</dbReference>
<dbReference type="EMBL" id="SPVF01000207">
    <property type="protein sequence ID" value="TFW16605.1"/>
    <property type="molecule type" value="Genomic_DNA"/>
</dbReference>
<keyword evidence="8" id="KW-1185">Reference proteome</keyword>
<dbReference type="Pfam" id="PF08361">
    <property type="entry name" value="TetR_C_2"/>
    <property type="match status" value="1"/>
</dbReference>
<dbReference type="PANTHER" id="PTHR30055">
    <property type="entry name" value="HTH-TYPE TRANSCRIPTIONAL REGULATOR RUTR"/>
    <property type="match status" value="1"/>
</dbReference>
<dbReference type="InterPro" id="IPR036271">
    <property type="entry name" value="Tet_transcr_reg_TetR-rel_C_sf"/>
</dbReference>
<dbReference type="RefSeq" id="WP_135208225.1">
    <property type="nucleotide sequence ID" value="NZ_SPVF01000207.1"/>
</dbReference>
<evidence type="ECO:0000313" key="8">
    <source>
        <dbReference type="Proteomes" id="UP000298438"/>
    </source>
</evidence>
<dbReference type="Pfam" id="PF00440">
    <property type="entry name" value="TetR_N"/>
    <property type="match status" value="1"/>
</dbReference>
<dbReference type="PANTHER" id="PTHR30055:SF240">
    <property type="entry name" value="HTH-TYPE TRANSCRIPTIONAL REGULATOR ACRR"/>
    <property type="match status" value="1"/>
</dbReference>